<dbReference type="CDD" id="cd00565">
    <property type="entry name" value="Ubl_ThiS"/>
    <property type="match status" value="1"/>
</dbReference>
<dbReference type="PANTHER" id="PTHR34472">
    <property type="entry name" value="SULFUR CARRIER PROTEIN THIS"/>
    <property type="match status" value="1"/>
</dbReference>
<dbReference type="InterPro" id="IPR012675">
    <property type="entry name" value="Beta-grasp_dom_sf"/>
</dbReference>
<dbReference type="InterPro" id="IPR010035">
    <property type="entry name" value="Thi_S"/>
</dbReference>
<dbReference type="SUPFAM" id="SSF54285">
    <property type="entry name" value="MoaD/ThiS"/>
    <property type="match status" value="1"/>
</dbReference>
<sequence length="72" mass="7635">MRMAQEIVVQVNGAAHTLPDNSNILTLLDALGLSNQRVAVERNGTVVPRSQHAYTRLVGGDQVEVIRAVGGG</sequence>
<gene>
    <name evidence="1" type="primary">thiS</name>
    <name evidence="1" type="ORF">HFQ13_03600</name>
</gene>
<reference evidence="1" key="1">
    <citation type="journal article" date="2021" name="ISME J.">
        <title>Genomic evolution of the class Acidithiobacillia: deep-branching Proteobacteria living in extreme acidic conditions.</title>
        <authorList>
            <person name="Moya-Beltran A."/>
            <person name="Beard S."/>
            <person name="Rojas-Villalobos C."/>
            <person name="Issotta F."/>
            <person name="Gallardo Y."/>
            <person name="Ulloa R."/>
            <person name="Giaveno A."/>
            <person name="Degli Esposti M."/>
            <person name="Johnson D.B."/>
            <person name="Quatrini R."/>
        </authorList>
    </citation>
    <scope>NUCLEOTIDE SEQUENCE</scope>
    <source>
        <strain evidence="1">VAN18-1</strain>
    </source>
</reference>
<dbReference type="EMBL" id="JAAXYO010000039">
    <property type="protein sequence ID" value="MBU2787304.1"/>
    <property type="molecule type" value="Genomic_DNA"/>
</dbReference>
<keyword evidence="2" id="KW-1185">Reference proteome</keyword>
<evidence type="ECO:0000313" key="2">
    <source>
        <dbReference type="Proteomes" id="UP001197378"/>
    </source>
</evidence>
<dbReference type="Gene3D" id="3.10.20.30">
    <property type="match status" value="1"/>
</dbReference>
<dbReference type="NCBIfam" id="TIGR01683">
    <property type="entry name" value="thiS"/>
    <property type="match status" value="1"/>
</dbReference>
<dbReference type="Proteomes" id="UP001197378">
    <property type="component" value="Unassembled WGS sequence"/>
</dbReference>
<accession>A0AAE2YN75</accession>
<protein>
    <submittedName>
        <fullName evidence="1">Sulfur carrier protein ThiS</fullName>
    </submittedName>
</protein>
<comment type="caution">
    <text evidence="1">The sequence shown here is derived from an EMBL/GenBank/DDBJ whole genome shotgun (WGS) entry which is preliminary data.</text>
</comment>
<proteinExistence type="predicted"/>
<evidence type="ECO:0000313" key="1">
    <source>
        <dbReference type="EMBL" id="MBU2787304.1"/>
    </source>
</evidence>
<dbReference type="Pfam" id="PF02597">
    <property type="entry name" value="ThiS"/>
    <property type="match status" value="1"/>
</dbReference>
<name>A0AAE2YN75_9PROT</name>
<dbReference type="InterPro" id="IPR003749">
    <property type="entry name" value="ThiS/MoaD-like"/>
</dbReference>
<organism evidence="1 2">
    <name type="scientific">Igneacidithiobacillus copahuensis</name>
    <dbReference type="NCBI Taxonomy" id="2724909"/>
    <lineage>
        <taxon>Bacteria</taxon>
        <taxon>Pseudomonadati</taxon>
        <taxon>Pseudomonadota</taxon>
        <taxon>Acidithiobacillia</taxon>
        <taxon>Acidithiobacillales</taxon>
        <taxon>Acidithiobacillaceae</taxon>
        <taxon>Igneacidithiobacillus</taxon>
    </lineage>
</organism>
<dbReference type="AlphaFoldDB" id="A0AAE2YN75"/>
<dbReference type="InterPro" id="IPR016155">
    <property type="entry name" value="Mopterin_synth/thiamin_S_b"/>
</dbReference>
<dbReference type="PANTHER" id="PTHR34472:SF1">
    <property type="entry name" value="SULFUR CARRIER PROTEIN THIS"/>
    <property type="match status" value="1"/>
</dbReference>